<evidence type="ECO:0000313" key="1">
    <source>
        <dbReference type="EMBL" id="KAA6379945.1"/>
    </source>
</evidence>
<sequence length="209" mass="24129">MTRQIFDSQSGSRSKKLLKTVVENILEIQIMEKFNPDPIGFENVNQFKQNLALNDDEMEKISTLKLNIQYKIKGGHRIARLKGITVIYQLTQLNQFLKYIVTIVRENEEIPQKISFNEMINLKGVVFAVPQYTLYMNGIEIWKRSDNIDKQIAKFFIGKDLSEFVGVGIKELPQDIKVVALSLGPFKLYKSDNQECKGQEITQLIPWSI</sequence>
<dbReference type="Proteomes" id="UP000324800">
    <property type="component" value="Unassembled WGS sequence"/>
</dbReference>
<reference evidence="1 2" key="1">
    <citation type="submission" date="2019-03" db="EMBL/GenBank/DDBJ databases">
        <title>Single cell metagenomics reveals metabolic interactions within the superorganism composed of flagellate Streblomastix strix and complex community of Bacteroidetes bacteria on its surface.</title>
        <authorList>
            <person name="Treitli S.C."/>
            <person name="Kolisko M."/>
            <person name="Husnik F."/>
            <person name="Keeling P."/>
            <person name="Hampl V."/>
        </authorList>
    </citation>
    <scope>NUCLEOTIDE SEQUENCE [LARGE SCALE GENOMIC DNA]</scope>
    <source>
        <strain evidence="1">ST1C</strain>
    </source>
</reference>
<evidence type="ECO:0000313" key="2">
    <source>
        <dbReference type="Proteomes" id="UP000324800"/>
    </source>
</evidence>
<comment type="caution">
    <text evidence="1">The sequence shown here is derived from an EMBL/GenBank/DDBJ whole genome shotgun (WGS) entry which is preliminary data.</text>
</comment>
<organism evidence="1 2">
    <name type="scientific">Streblomastix strix</name>
    <dbReference type="NCBI Taxonomy" id="222440"/>
    <lineage>
        <taxon>Eukaryota</taxon>
        <taxon>Metamonada</taxon>
        <taxon>Preaxostyla</taxon>
        <taxon>Oxymonadida</taxon>
        <taxon>Streblomastigidae</taxon>
        <taxon>Streblomastix</taxon>
    </lineage>
</organism>
<protein>
    <submittedName>
        <fullName evidence="1">Uncharacterized protein</fullName>
    </submittedName>
</protein>
<gene>
    <name evidence="1" type="ORF">EZS28_024529</name>
</gene>
<proteinExistence type="predicted"/>
<dbReference type="EMBL" id="SNRW01008182">
    <property type="protein sequence ID" value="KAA6379945.1"/>
    <property type="molecule type" value="Genomic_DNA"/>
</dbReference>
<accession>A0A5J4VBV2</accession>
<dbReference type="AlphaFoldDB" id="A0A5J4VBV2"/>
<name>A0A5J4VBV2_9EUKA</name>